<sequence length="248" mass="28773">MKNEFLEKIINKKLNSSSFVDYTYNGLQIEGCSEVKKIITGVTACQILLEKAIFYKAQAIIVHHGYFWKNDPNYIKGYIRDRLKKILINDINLYSWHLPLDAHKELGNNAYLEKSLGIIRKGYINPYLWWGVLKRSVYGEKLFQIISKVFKKNPLYIPGKKNKKISKIAWCSGRGQKFIHEIIKLKISCFITGEISEETTHYARESKIHFFSAGHHATEIGGIKLLSKWLKSTYQDLDVKFININNPV</sequence>
<feature type="binding site" evidence="3">
    <location>
        <position position="219"/>
    </location>
    <ligand>
        <name>a divalent metal cation</name>
        <dbReference type="ChEBI" id="CHEBI:60240"/>
        <label>1</label>
    </ligand>
</feature>
<evidence type="ECO:0000313" key="4">
    <source>
        <dbReference type="EMBL" id="MBY71363.1"/>
    </source>
</evidence>
<dbReference type="GO" id="GO:0005737">
    <property type="term" value="C:cytoplasm"/>
    <property type="evidence" value="ECO:0007669"/>
    <property type="project" value="TreeGrafter"/>
</dbReference>
<keyword evidence="2 3" id="KW-0479">Metal-binding</keyword>
<feature type="binding site" evidence="3">
    <location>
        <position position="64"/>
    </location>
    <ligand>
        <name>a divalent metal cation</name>
        <dbReference type="ChEBI" id="CHEBI:60240"/>
        <label>2</label>
    </ligand>
</feature>
<dbReference type="Pfam" id="PF01784">
    <property type="entry name" value="DUF34_NIF3"/>
    <property type="match status" value="1"/>
</dbReference>
<reference evidence="4" key="1">
    <citation type="submission" date="2018-04" db="EMBL/GenBank/DDBJ databases">
        <title>Transcriptome assembly of Sipha flava.</title>
        <authorList>
            <person name="Scully E.D."/>
            <person name="Geib S.M."/>
            <person name="Palmer N.A."/>
            <person name="Koch K."/>
            <person name="Bradshaw J."/>
            <person name="Heng-Moss T."/>
            <person name="Sarath G."/>
        </authorList>
    </citation>
    <scope>NUCLEOTIDE SEQUENCE</scope>
</reference>
<feature type="binding site" evidence="3">
    <location>
        <position position="215"/>
    </location>
    <ligand>
        <name>a divalent metal cation</name>
        <dbReference type="ChEBI" id="CHEBI:60240"/>
        <label>2</label>
    </ligand>
</feature>
<dbReference type="PANTHER" id="PTHR13799">
    <property type="entry name" value="NGG1 INTERACTING FACTOR 3"/>
    <property type="match status" value="1"/>
</dbReference>
<protein>
    <submittedName>
        <fullName evidence="4">UPF0135 protein ybgI</fullName>
    </submittedName>
</protein>
<dbReference type="EMBL" id="GGMS01002160">
    <property type="protein sequence ID" value="MBY71363.1"/>
    <property type="molecule type" value="Transcribed_RNA"/>
</dbReference>
<name>A0A2S2Q144_9HEMI</name>
<dbReference type="InterPro" id="IPR036069">
    <property type="entry name" value="DUF34/NIF3_sf"/>
</dbReference>
<comment type="similarity">
    <text evidence="1">Belongs to the GTP cyclohydrolase I type 2/NIF3 family.</text>
</comment>
<dbReference type="NCBIfam" id="TIGR00486">
    <property type="entry name" value="YbgI_SA1388"/>
    <property type="match status" value="1"/>
</dbReference>
<feature type="binding site" evidence="3">
    <location>
        <position position="101"/>
    </location>
    <ligand>
        <name>a divalent metal cation</name>
        <dbReference type="ChEBI" id="CHEBI:60240"/>
        <label>1</label>
    </ligand>
</feature>
<evidence type="ECO:0000256" key="2">
    <source>
        <dbReference type="ARBA" id="ARBA00022723"/>
    </source>
</evidence>
<dbReference type="SUPFAM" id="SSF102705">
    <property type="entry name" value="NIF3 (NGG1p interacting factor 3)-like"/>
    <property type="match status" value="1"/>
</dbReference>
<evidence type="ECO:0000256" key="1">
    <source>
        <dbReference type="ARBA" id="ARBA00006964"/>
    </source>
</evidence>
<proteinExistence type="inferred from homology"/>
<evidence type="ECO:0000256" key="3">
    <source>
        <dbReference type="PIRSR" id="PIRSR602678-1"/>
    </source>
</evidence>
<accession>A0A2S2Q144</accession>
<gene>
    <name evidence="4" type="primary">ybgI</name>
    <name evidence="4" type="ORF">g.138683</name>
</gene>
<dbReference type="AlphaFoldDB" id="A0A2S2Q144"/>
<feature type="binding site" evidence="3">
    <location>
        <position position="63"/>
    </location>
    <ligand>
        <name>a divalent metal cation</name>
        <dbReference type="ChEBI" id="CHEBI:60240"/>
        <label>1</label>
    </ligand>
</feature>
<dbReference type="InterPro" id="IPR002678">
    <property type="entry name" value="DUF34/NIF3"/>
</dbReference>
<dbReference type="PANTHER" id="PTHR13799:SF14">
    <property type="entry name" value="GTP CYCLOHYDROLASE 1 TYPE 2 HOMOLOG"/>
    <property type="match status" value="1"/>
</dbReference>
<organism evidence="4">
    <name type="scientific">Sipha flava</name>
    <name type="common">yellow sugarcane aphid</name>
    <dbReference type="NCBI Taxonomy" id="143950"/>
    <lineage>
        <taxon>Eukaryota</taxon>
        <taxon>Metazoa</taxon>
        <taxon>Ecdysozoa</taxon>
        <taxon>Arthropoda</taxon>
        <taxon>Hexapoda</taxon>
        <taxon>Insecta</taxon>
        <taxon>Pterygota</taxon>
        <taxon>Neoptera</taxon>
        <taxon>Paraneoptera</taxon>
        <taxon>Hemiptera</taxon>
        <taxon>Sternorrhyncha</taxon>
        <taxon>Aphidomorpha</taxon>
        <taxon>Aphidoidea</taxon>
        <taxon>Aphididae</taxon>
        <taxon>Sipha</taxon>
    </lineage>
</organism>
<dbReference type="Gene3D" id="3.40.1390.30">
    <property type="entry name" value="NIF3 (NGG1p interacting factor 3)-like"/>
    <property type="match status" value="2"/>
</dbReference>
<dbReference type="GO" id="GO:0046872">
    <property type="term" value="F:metal ion binding"/>
    <property type="evidence" value="ECO:0007669"/>
    <property type="project" value="UniProtKB-KW"/>
</dbReference>